<dbReference type="Proteomes" id="UP000297318">
    <property type="component" value="Unassembled WGS sequence"/>
</dbReference>
<dbReference type="PANTHER" id="PTHR30055:SF226">
    <property type="entry name" value="HTH-TYPE TRANSCRIPTIONAL REGULATOR PKSA"/>
    <property type="match status" value="1"/>
</dbReference>
<dbReference type="SUPFAM" id="SSF46689">
    <property type="entry name" value="Homeodomain-like"/>
    <property type="match status" value="1"/>
</dbReference>
<dbReference type="PANTHER" id="PTHR30055">
    <property type="entry name" value="HTH-TYPE TRANSCRIPTIONAL REGULATOR RUTR"/>
    <property type="match status" value="1"/>
</dbReference>
<accession>A0A4Z1E7B3</accession>
<dbReference type="PROSITE" id="PS50977">
    <property type="entry name" value="HTH_TETR_2"/>
    <property type="match status" value="1"/>
</dbReference>
<keyword evidence="6" id="KW-1185">Reference proteome</keyword>
<name>A0A4Z1E7B3_9MICO</name>
<dbReference type="Gene3D" id="1.10.357.10">
    <property type="entry name" value="Tetracycline Repressor, domain 2"/>
    <property type="match status" value="1"/>
</dbReference>
<dbReference type="AlphaFoldDB" id="A0A4Z1E7B3"/>
<proteinExistence type="predicted"/>
<gene>
    <name evidence="5" type="ORF">SERN_1581</name>
</gene>
<feature type="region of interest" description="Disordered" evidence="3">
    <location>
        <begin position="1"/>
        <end position="26"/>
    </location>
</feature>
<protein>
    <submittedName>
        <fullName evidence="5">Transcriptional regulator, TetR family</fullName>
    </submittedName>
</protein>
<evidence type="ECO:0000256" key="2">
    <source>
        <dbReference type="PROSITE-ProRule" id="PRU00335"/>
    </source>
</evidence>
<feature type="DNA-binding region" description="H-T-H motif" evidence="2">
    <location>
        <begin position="48"/>
        <end position="67"/>
    </location>
</feature>
<dbReference type="SUPFAM" id="SSF48498">
    <property type="entry name" value="Tetracyclin repressor-like, C-terminal domain"/>
    <property type="match status" value="1"/>
</dbReference>
<sequence length="242" mass="25367">MVSEVDLPAGEERSDGRSRRWDTHRAARRDDLTHAARRAVHHGGPELSMDEIATAIGTSKSIVYRYFNDRSGLQTAVGEAVMQDMGAALSEVSHRAHGPHEVVRAMVGVYLGMISSSPSVYAFVTRGGEAAGTAGPLSTLADDAAALLVPVLGDVLEERGGNRDGARMWAAGVIGFVRGAAEVWLAERIELEAAAADRATDDGADAADLDELADTLADWICAGTPASTPSRPTASRSTSPTS</sequence>
<evidence type="ECO:0000313" key="5">
    <source>
        <dbReference type="EMBL" id="TGO05577.1"/>
    </source>
</evidence>
<evidence type="ECO:0000256" key="1">
    <source>
        <dbReference type="ARBA" id="ARBA00023125"/>
    </source>
</evidence>
<dbReference type="InterPro" id="IPR009057">
    <property type="entry name" value="Homeodomain-like_sf"/>
</dbReference>
<comment type="caution">
    <text evidence="5">The sequence shown here is derived from an EMBL/GenBank/DDBJ whole genome shotgun (WGS) entry which is preliminary data.</text>
</comment>
<reference evidence="5 6" key="1">
    <citation type="submission" date="2018-11" db="EMBL/GenBank/DDBJ databases">
        <title>Complete genome sequencing of the Actinobacteria Serinibacter sp. K3-2.</title>
        <authorList>
            <person name="Rakitin A.L."/>
            <person name="Beletsky A.V."/>
            <person name="Mardanov A.V."/>
            <person name="Ravin N.V."/>
            <person name="Gromova A.S."/>
            <person name="Filippova S.N."/>
            <person name="Gal'Chenko V.F."/>
        </authorList>
    </citation>
    <scope>NUCLEOTIDE SEQUENCE [LARGE SCALE GENOMIC DNA]</scope>
    <source>
        <strain evidence="5 6">K3-2</strain>
    </source>
</reference>
<evidence type="ECO:0000256" key="3">
    <source>
        <dbReference type="SAM" id="MobiDB-lite"/>
    </source>
</evidence>
<dbReference type="InterPro" id="IPR001647">
    <property type="entry name" value="HTH_TetR"/>
</dbReference>
<dbReference type="InterPro" id="IPR036271">
    <property type="entry name" value="Tet_transcr_reg_TetR-rel_C_sf"/>
</dbReference>
<feature type="domain" description="HTH tetR-type" evidence="4">
    <location>
        <begin position="26"/>
        <end position="85"/>
    </location>
</feature>
<organism evidence="5 6">
    <name type="scientific">Serinibacter arcticus</name>
    <dbReference type="NCBI Taxonomy" id="1655435"/>
    <lineage>
        <taxon>Bacteria</taxon>
        <taxon>Bacillati</taxon>
        <taxon>Actinomycetota</taxon>
        <taxon>Actinomycetes</taxon>
        <taxon>Micrococcales</taxon>
        <taxon>Beutenbergiaceae</taxon>
        <taxon>Serinibacter</taxon>
    </lineage>
</organism>
<dbReference type="GO" id="GO:0000976">
    <property type="term" value="F:transcription cis-regulatory region binding"/>
    <property type="evidence" value="ECO:0007669"/>
    <property type="project" value="TreeGrafter"/>
</dbReference>
<keyword evidence="1 2" id="KW-0238">DNA-binding</keyword>
<dbReference type="EMBL" id="RHPJ01000002">
    <property type="protein sequence ID" value="TGO05577.1"/>
    <property type="molecule type" value="Genomic_DNA"/>
</dbReference>
<dbReference type="InterPro" id="IPR045823">
    <property type="entry name" value="TetR_C_32"/>
</dbReference>
<feature type="region of interest" description="Disordered" evidence="3">
    <location>
        <begin position="223"/>
        <end position="242"/>
    </location>
</feature>
<evidence type="ECO:0000313" key="6">
    <source>
        <dbReference type="Proteomes" id="UP000297318"/>
    </source>
</evidence>
<dbReference type="Pfam" id="PF00440">
    <property type="entry name" value="TetR_N"/>
    <property type="match status" value="1"/>
</dbReference>
<dbReference type="InterPro" id="IPR050109">
    <property type="entry name" value="HTH-type_TetR-like_transc_reg"/>
</dbReference>
<dbReference type="Pfam" id="PF19344">
    <property type="entry name" value="TetR_C_32"/>
    <property type="match status" value="1"/>
</dbReference>
<evidence type="ECO:0000259" key="4">
    <source>
        <dbReference type="PROSITE" id="PS50977"/>
    </source>
</evidence>
<feature type="compositionally biased region" description="Basic and acidic residues" evidence="3">
    <location>
        <begin position="10"/>
        <end position="26"/>
    </location>
</feature>
<dbReference type="GO" id="GO:0003700">
    <property type="term" value="F:DNA-binding transcription factor activity"/>
    <property type="evidence" value="ECO:0007669"/>
    <property type="project" value="TreeGrafter"/>
</dbReference>